<dbReference type="SMART" id="SM00382">
    <property type="entry name" value="AAA"/>
    <property type="match status" value="1"/>
</dbReference>
<evidence type="ECO:0000259" key="5">
    <source>
        <dbReference type="PROSITE" id="PS50893"/>
    </source>
</evidence>
<organism evidence="6 7">
    <name type="scientific">Sulfobacillus benefaciens</name>
    <dbReference type="NCBI Taxonomy" id="453960"/>
    <lineage>
        <taxon>Bacteria</taxon>
        <taxon>Bacillati</taxon>
        <taxon>Bacillota</taxon>
        <taxon>Clostridia</taxon>
        <taxon>Eubacteriales</taxon>
        <taxon>Clostridiales Family XVII. Incertae Sedis</taxon>
        <taxon>Sulfobacillus</taxon>
    </lineage>
</organism>
<feature type="domain" description="ABC transporter" evidence="5">
    <location>
        <begin position="5"/>
        <end position="247"/>
    </location>
</feature>
<keyword evidence="2" id="KW-0813">Transport</keyword>
<dbReference type="PANTHER" id="PTHR43158">
    <property type="entry name" value="SKFA PEPTIDE EXPORT ATP-BINDING PROTEIN SKFE"/>
    <property type="match status" value="1"/>
</dbReference>
<dbReference type="Gene3D" id="3.40.50.300">
    <property type="entry name" value="P-loop containing nucleotide triphosphate hydrolases"/>
    <property type="match status" value="1"/>
</dbReference>
<keyword evidence="4" id="KW-0067">ATP-binding</keyword>
<dbReference type="GO" id="GO:0016887">
    <property type="term" value="F:ATP hydrolysis activity"/>
    <property type="evidence" value="ECO:0007669"/>
    <property type="project" value="InterPro"/>
</dbReference>
<comment type="subcellular location">
    <subcellularLocation>
        <location evidence="1">Cell membrane</location>
        <topology evidence="1">Peripheral membrane protein</topology>
    </subcellularLocation>
</comment>
<dbReference type="EMBL" id="PXYW01000131">
    <property type="protein sequence ID" value="PSR26164.1"/>
    <property type="molecule type" value="Genomic_DNA"/>
</dbReference>
<dbReference type="GO" id="GO:0005524">
    <property type="term" value="F:ATP binding"/>
    <property type="evidence" value="ECO:0007669"/>
    <property type="project" value="UniProtKB-KW"/>
</dbReference>
<dbReference type="AlphaFoldDB" id="A0A2T2WV99"/>
<dbReference type="InterPro" id="IPR015856">
    <property type="entry name" value="ABC_transpr_CbiO/EcfA_su"/>
</dbReference>
<protein>
    <recommendedName>
        <fullName evidence="5">ABC transporter domain-containing protein</fullName>
    </recommendedName>
</protein>
<accession>A0A2T2WV99</accession>
<evidence type="ECO:0000256" key="2">
    <source>
        <dbReference type="ARBA" id="ARBA00022448"/>
    </source>
</evidence>
<keyword evidence="3" id="KW-0547">Nucleotide-binding</keyword>
<evidence type="ECO:0000313" key="7">
    <source>
        <dbReference type="Proteomes" id="UP000242972"/>
    </source>
</evidence>
<dbReference type="InterPro" id="IPR003593">
    <property type="entry name" value="AAA+_ATPase"/>
</dbReference>
<evidence type="ECO:0000256" key="3">
    <source>
        <dbReference type="ARBA" id="ARBA00022741"/>
    </source>
</evidence>
<dbReference type="CDD" id="cd03225">
    <property type="entry name" value="ABC_cobalt_CbiO_domain1"/>
    <property type="match status" value="1"/>
</dbReference>
<reference evidence="6 7" key="1">
    <citation type="journal article" date="2014" name="BMC Genomics">
        <title>Comparison of environmental and isolate Sulfobacillus genomes reveals diverse carbon, sulfur, nitrogen, and hydrogen metabolisms.</title>
        <authorList>
            <person name="Justice N.B."/>
            <person name="Norman A."/>
            <person name="Brown C.T."/>
            <person name="Singh A."/>
            <person name="Thomas B.C."/>
            <person name="Banfield J.F."/>
        </authorList>
    </citation>
    <scope>NUCLEOTIDE SEQUENCE [LARGE SCALE GENOMIC DNA]</scope>
    <source>
        <strain evidence="6">AMDSBA4</strain>
    </source>
</reference>
<comment type="caution">
    <text evidence="6">The sequence shown here is derived from an EMBL/GenBank/DDBJ whole genome shotgun (WGS) entry which is preliminary data.</text>
</comment>
<dbReference type="InterPro" id="IPR017871">
    <property type="entry name" value="ABC_transporter-like_CS"/>
</dbReference>
<name>A0A2T2WV99_9FIRM</name>
<dbReference type="PROSITE" id="PS00211">
    <property type="entry name" value="ABC_TRANSPORTER_1"/>
    <property type="match status" value="1"/>
</dbReference>
<sequence>MSQILQLNSVTWTRGHEMILSNISWVIEPGQHWALLGPNGAGKTSLLNIINGYQWPTQGSVSVLGQQFGTIDLRDLRRNIGWVSPSVMDWLGAHHGGRPVQEVVWAGYESRMSAISQVSSDIREKAATVMSQLGLAALESKPLLQLSQGERQKVLLARAWMADLQLLILDEPTQGLDLRAREEFLQYLSAVVKIPGAPTIIYVTHQVEEILPWVTHAFLMQRGKTVAQGRVVDVLTEDKLSRCYDVPVNVTWRNQRPWLYVSGTLSIPDTL</sequence>
<evidence type="ECO:0000313" key="6">
    <source>
        <dbReference type="EMBL" id="PSR26164.1"/>
    </source>
</evidence>
<dbReference type="Pfam" id="PF00005">
    <property type="entry name" value="ABC_tran"/>
    <property type="match status" value="1"/>
</dbReference>
<dbReference type="InterPro" id="IPR027417">
    <property type="entry name" value="P-loop_NTPase"/>
</dbReference>
<dbReference type="SUPFAM" id="SSF52540">
    <property type="entry name" value="P-loop containing nucleoside triphosphate hydrolases"/>
    <property type="match status" value="1"/>
</dbReference>
<dbReference type="PANTHER" id="PTHR43158:SF2">
    <property type="entry name" value="SKFA PEPTIDE EXPORT ATP-BINDING PROTEIN SKFE"/>
    <property type="match status" value="1"/>
</dbReference>
<dbReference type="InterPro" id="IPR003439">
    <property type="entry name" value="ABC_transporter-like_ATP-bd"/>
</dbReference>
<proteinExistence type="predicted"/>
<evidence type="ECO:0000256" key="1">
    <source>
        <dbReference type="ARBA" id="ARBA00004202"/>
    </source>
</evidence>
<dbReference type="PROSITE" id="PS50893">
    <property type="entry name" value="ABC_TRANSPORTER_2"/>
    <property type="match status" value="1"/>
</dbReference>
<gene>
    <name evidence="6" type="ORF">C7B46_20210</name>
</gene>
<dbReference type="Proteomes" id="UP000242972">
    <property type="component" value="Unassembled WGS sequence"/>
</dbReference>
<dbReference type="GO" id="GO:0022857">
    <property type="term" value="F:transmembrane transporter activity"/>
    <property type="evidence" value="ECO:0007669"/>
    <property type="project" value="UniProtKB-ARBA"/>
</dbReference>
<evidence type="ECO:0000256" key="4">
    <source>
        <dbReference type="ARBA" id="ARBA00022840"/>
    </source>
</evidence>
<dbReference type="GO" id="GO:0005886">
    <property type="term" value="C:plasma membrane"/>
    <property type="evidence" value="ECO:0007669"/>
    <property type="project" value="UniProtKB-SubCell"/>
</dbReference>